<dbReference type="Pfam" id="PF13899">
    <property type="entry name" value="Thioredoxin_7"/>
    <property type="match status" value="1"/>
</dbReference>
<accession>A0AAD5XXD4</accession>
<dbReference type="AlphaFoldDB" id="A0AAD5XXD4"/>
<dbReference type="GO" id="GO:0043130">
    <property type="term" value="F:ubiquitin binding"/>
    <property type="evidence" value="ECO:0007669"/>
    <property type="project" value="TreeGrafter"/>
</dbReference>
<evidence type="ECO:0000313" key="2">
    <source>
        <dbReference type="EMBL" id="KAJ3223553.1"/>
    </source>
</evidence>
<dbReference type="EMBL" id="JADGJW010000125">
    <property type="protein sequence ID" value="KAJ3223553.1"/>
    <property type="molecule type" value="Genomic_DNA"/>
</dbReference>
<reference evidence="2" key="1">
    <citation type="submission" date="2020-05" db="EMBL/GenBank/DDBJ databases">
        <title>Phylogenomic resolution of chytrid fungi.</title>
        <authorList>
            <person name="Stajich J.E."/>
            <person name="Amses K."/>
            <person name="Simmons R."/>
            <person name="Seto K."/>
            <person name="Myers J."/>
            <person name="Bonds A."/>
            <person name="Quandt C.A."/>
            <person name="Barry K."/>
            <person name="Liu P."/>
            <person name="Grigoriev I."/>
            <person name="Longcore J.E."/>
            <person name="James T.Y."/>
        </authorList>
    </citation>
    <scope>NUCLEOTIDE SEQUENCE</scope>
    <source>
        <strain evidence="2">JEL0476</strain>
    </source>
</reference>
<dbReference type="GO" id="GO:0005634">
    <property type="term" value="C:nucleus"/>
    <property type="evidence" value="ECO:0007669"/>
    <property type="project" value="TreeGrafter"/>
</dbReference>
<dbReference type="PANTHER" id="PTHR23322">
    <property type="entry name" value="FAS-ASSOCIATED PROTEIN"/>
    <property type="match status" value="1"/>
</dbReference>
<dbReference type="InterPro" id="IPR006577">
    <property type="entry name" value="UAS"/>
</dbReference>
<sequence length="420" mass="47930">MSTADDDSVLYSDQIIQFLDITGSTPEQALNYLRVNEGDVEQAISMYFANGGTDLINTDTYTPVPIIEDSTNLASSPQLNTLNDFYDEDGVRAPIAPQQSTMINPEHYGNQSHWVDEPELTGEYFSNDSISSSRLTRPFSGRDNFRLQRGGVNPFSEDDNVDETTDKIVDKRTQLENMFRILVTIQDTDNFSCHTMLRDVWNNADVQKLIKEKFIFCYYLSTHREGIRHKITYPYTDYPYTAIIDPVTGERVAKWIEALEAKSFMELGTKNDSINSKKIFFIVNEFLNQKMEAQSVQPDKKKQKSVLELSEEEQLRLAIEASIGAKAGESSSSHEADADRKTKIMYCFILNLLIAFNRIIGNIKPEPTAGDITRIQFRYPDGSRDVRKFLKSDKVLNLFEYVKGNEKKIGDQKFDVKLTI</sequence>
<protein>
    <recommendedName>
        <fullName evidence="1">UBX domain-containing protein</fullName>
    </recommendedName>
</protein>
<dbReference type="InterPro" id="IPR050730">
    <property type="entry name" value="UBX_domain-protein"/>
</dbReference>
<evidence type="ECO:0000259" key="1">
    <source>
        <dbReference type="PROSITE" id="PS50033"/>
    </source>
</evidence>
<gene>
    <name evidence="2" type="ORF">HK099_000974</name>
</gene>
<keyword evidence="3" id="KW-1185">Reference proteome</keyword>
<dbReference type="Gene3D" id="1.10.8.10">
    <property type="entry name" value="DNA helicase RuvA subunit, C-terminal domain"/>
    <property type="match status" value="1"/>
</dbReference>
<organism evidence="2 3">
    <name type="scientific">Clydaea vesicula</name>
    <dbReference type="NCBI Taxonomy" id="447962"/>
    <lineage>
        <taxon>Eukaryota</taxon>
        <taxon>Fungi</taxon>
        <taxon>Fungi incertae sedis</taxon>
        <taxon>Chytridiomycota</taxon>
        <taxon>Chytridiomycota incertae sedis</taxon>
        <taxon>Chytridiomycetes</taxon>
        <taxon>Lobulomycetales</taxon>
        <taxon>Lobulomycetaceae</taxon>
        <taxon>Clydaea</taxon>
    </lineage>
</organism>
<dbReference type="PROSITE" id="PS50033">
    <property type="entry name" value="UBX"/>
    <property type="match status" value="1"/>
</dbReference>
<dbReference type="GO" id="GO:0043161">
    <property type="term" value="P:proteasome-mediated ubiquitin-dependent protein catabolic process"/>
    <property type="evidence" value="ECO:0007669"/>
    <property type="project" value="TreeGrafter"/>
</dbReference>
<evidence type="ECO:0000313" key="3">
    <source>
        <dbReference type="Proteomes" id="UP001211065"/>
    </source>
</evidence>
<dbReference type="Gene3D" id="3.10.20.90">
    <property type="entry name" value="Phosphatidylinositol 3-kinase Catalytic Subunit, Chain A, domain 1"/>
    <property type="match status" value="1"/>
</dbReference>
<comment type="caution">
    <text evidence="2">The sequence shown here is derived from an EMBL/GenBank/DDBJ whole genome shotgun (WGS) entry which is preliminary data.</text>
</comment>
<dbReference type="CDD" id="cd01767">
    <property type="entry name" value="UBX"/>
    <property type="match status" value="1"/>
</dbReference>
<dbReference type="SUPFAM" id="SSF46934">
    <property type="entry name" value="UBA-like"/>
    <property type="match status" value="1"/>
</dbReference>
<proteinExistence type="predicted"/>
<feature type="domain" description="UBX" evidence="1">
    <location>
        <begin position="368"/>
        <end position="420"/>
    </location>
</feature>
<dbReference type="InterPro" id="IPR009060">
    <property type="entry name" value="UBA-like_sf"/>
</dbReference>
<dbReference type="SUPFAM" id="SSF54236">
    <property type="entry name" value="Ubiquitin-like"/>
    <property type="match status" value="1"/>
</dbReference>
<dbReference type="SUPFAM" id="SSF52833">
    <property type="entry name" value="Thioredoxin-like"/>
    <property type="match status" value="1"/>
</dbReference>
<dbReference type="InterPro" id="IPR029071">
    <property type="entry name" value="Ubiquitin-like_domsf"/>
</dbReference>
<name>A0AAD5XXD4_9FUNG</name>
<dbReference type="InterPro" id="IPR001012">
    <property type="entry name" value="UBX_dom"/>
</dbReference>
<dbReference type="InterPro" id="IPR036249">
    <property type="entry name" value="Thioredoxin-like_sf"/>
</dbReference>
<dbReference type="Proteomes" id="UP001211065">
    <property type="component" value="Unassembled WGS sequence"/>
</dbReference>
<dbReference type="CDD" id="cd14273">
    <property type="entry name" value="UBA_TAP-C_like"/>
    <property type="match status" value="1"/>
</dbReference>
<dbReference type="Pfam" id="PF00789">
    <property type="entry name" value="UBX"/>
    <property type="match status" value="1"/>
</dbReference>
<dbReference type="PANTHER" id="PTHR23322:SF6">
    <property type="entry name" value="UBX DOMAIN-CONTAINING PROTEIN 7"/>
    <property type="match status" value="1"/>
</dbReference>
<dbReference type="SMART" id="SM00594">
    <property type="entry name" value="UAS"/>
    <property type="match status" value="1"/>
</dbReference>
<dbReference type="Pfam" id="PF14555">
    <property type="entry name" value="UBA_4"/>
    <property type="match status" value="1"/>
</dbReference>
<dbReference type="Gene3D" id="3.40.30.10">
    <property type="entry name" value="Glutaredoxin"/>
    <property type="match status" value="1"/>
</dbReference>